<gene>
    <name evidence="4" type="ORF">OJAV_G00039970</name>
</gene>
<organism evidence="4 5">
    <name type="scientific">Oryzias javanicus</name>
    <name type="common">Javanese ricefish</name>
    <name type="synonym">Aplocheilus javanicus</name>
    <dbReference type="NCBI Taxonomy" id="123683"/>
    <lineage>
        <taxon>Eukaryota</taxon>
        <taxon>Metazoa</taxon>
        <taxon>Chordata</taxon>
        <taxon>Craniata</taxon>
        <taxon>Vertebrata</taxon>
        <taxon>Euteleostomi</taxon>
        <taxon>Actinopterygii</taxon>
        <taxon>Neopterygii</taxon>
        <taxon>Teleostei</taxon>
        <taxon>Neoteleostei</taxon>
        <taxon>Acanthomorphata</taxon>
        <taxon>Ovalentaria</taxon>
        <taxon>Atherinomorphae</taxon>
        <taxon>Beloniformes</taxon>
        <taxon>Adrianichthyidae</taxon>
        <taxon>Oryziinae</taxon>
        <taxon>Oryzias</taxon>
    </lineage>
</organism>
<dbReference type="EMBL" id="CM012441">
    <property type="protein sequence ID" value="RVE72385.1"/>
    <property type="molecule type" value="Genomic_DNA"/>
</dbReference>
<reference evidence="4 5" key="1">
    <citation type="submission" date="2018-11" db="EMBL/GenBank/DDBJ databases">
        <authorList>
            <person name="Lopez-Roques C."/>
            <person name="Donnadieu C."/>
            <person name="Bouchez O."/>
            <person name="Klopp C."/>
            <person name="Cabau C."/>
            <person name="Zahm M."/>
        </authorList>
    </citation>
    <scope>NUCLEOTIDE SEQUENCE [LARGE SCALE GENOMIC DNA]</scope>
    <source>
        <strain evidence="4">RS831</strain>
        <tissue evidence="4">Whole body</tissue>
    </source>
</reference>
<name>A0A3S2N2K5_ORYJA</name>
<keyword evidence="1" id="KW-0175">Coiled coil</keyword>
<dbReference type="InterPro" id="IPR039706">
    <property type="entry name" value="MINAR1-like"/>
</dbReference>
<dbReference type="Pfam" id="PF22948">
    <property type="entry name" value="MINAR1_N"/>
    <property type="match status" value="1"/>
</dbReference>
<dbReference type="GO" id="GO:0032007">
    <property type="term" value="P:negative regulation of TOR signaling"/>
    <property type="evidence" value="ECO:0007669"/>
    <property type="project" value="TreeGrafter"/>
</dbReference>
<evidence type="ECO:0000313" key="5">
    <source>
        <dbReference type="Proteomes" id="UP000283210"/>
    </source>
</evidence>
<feature type="domain" description="MINAR1 N-terminal helical" evidence="3">
    <location>
        <begin position="7"/>
        <end position="98"/>
    </location>
</feature>
<protein>
    <recommendedName>
        <fullName evidence="3">MINAR1 N-terminal helical domain-containing protein</fullName>
    </recommendedName>
</protein>
<feature type="compositionally biased region" description="Polar residues" evidence="2">
    <location>
        <begin position="365"/>
        <end position="375"/>
    </location>
</feature>
<feature type="compositionally biased region" description="Polar residues" evidence="2">
    <location>
        <begin position="559"/>
        <end position="593"/>
    </location>
</feature>
<feature type="compositionally biased region" description="Basic and acidic residues" evidence="2">
    <location>
        <begin position="609"/>
        <end position="638"/>
    </location>
</feature>
<keyword evidence="5" id="KW-1185">Reference proteome</keyword>
<feature type="compositionally biased region" description="Basic and acidic residues" evidence="2">
    <location>
        <begin position="646"/>
        <end position="660"/>
    </location>
</feature>
<dbReference type="GO" id="GO:0008285">
    <property type="term" value="P:negative regulation of cell population proliferation"/>
    <property type="evidence" value="ECO:0007669"/>
    <property type="project" value="TreeGrafter"/>
</dbReference>
<reference evidence="4 5" key="2">
    <citation type="submission" date="2019-01" db="EMBL/GenBank/DDBJ databases">
        <title>A chromosome length genome reference of the Java medaka (oryzias javanicus).</title>
        <authorList>
            <person name="Herpin A."/>
            <person name="Takehana Y."/>
            <person name="Naruse K."/>
            <person name="Ansai S."/>
            <person name="Kawaguchi M."/>
        </authorList>
    </citation>
    <scope>NUCLEOTIDE SEQUENCE [LARGE SCALE GENOMIC DNA]</scope>
    <source>
        <strain evidence="4">RS831</strain>
        <tissue evidence="4">Whole body</tissue>
    </source>
</reference>
<dbReference type="AlphaFoldDB" id="A0A3S2N2K5"/>
<feature type="region of interest" description="Disordered" evidence="2">
    <location>
        <begin position="559"/>
        <end position="680"/>
    </location>
</feature>
<evidence type="ECO:0000256" key="1">
    <source>
        <dbReference type="SAM" id="Coils"/>
    </source>
</evidence>
<dbReference type="PANTHER" id="PTHR31530">
    <property type="entry name" value="MAJOR INTRINSICALLY DISORDERED NOTCH2-BINDING RECEPTOR 1 MINAR1 FAMILY MEMBER"/>
    <property type="match status" value="1"/>
</dbReference>
<dbReference type="GO" id="GO:0005886">
    <property type="term" value="C:plasma membrane"/>
    <property type="evidence" value="ECO:0007669"/>
    <property type="project" value="TreeGrafter"/>
</dbReference>
<evidence type="ECO:0000313" key="4">
    <source>
        <dbReference type="EMBL" id="RVE72385.1"/>
    </source>
</evidence>
<feature type="region of interest" description="Disordered" evidence="2">
    <location>
        <begin position="247"/>
        <end position="408"/>
    </location>
</feature>
<dbReference type="OrthoDB" id="8875526at2759"/>
<feature type="coiled-coil region" evidence="1">
    <location>
        <begin position="500"/>
        <end position="530"/>
    </location>
</feature>
<feature type="compositionally biased region" description="Polar residues" evidence="2">
    <location>
        <begin position="668"/>
        <end position="679"/>
    </location>
</feature>
<dbReference type="InterPro" id="IPR055117">
    <property type="entry name" value="MINAR1_N"/>
</dbReference>
<evidence type="ECO:0000256" key="2">
    <source>
        <dbReference type="SAM" id="MobiDB-lite"/>
    </source>
</evidence>
<evidence type="ECO:0000259" key="3">
    <source>
        <dbReference type="Pfam" id="PF22948"/>
    </source>
</evidence>
<accession>A0A3S2N2K5</accession>
<sequence>MANMQQEYPGVLLGILEELANMRQWLTFQDLCRMVSTRFDLEHLVELRSLLFAAASRDPCFPATLFRDRVAARGQGLSPIGVAADIVTIFNLLQMTSGVSDSSHTMRSEPILPVDQSPGPSLPGIHPLDVSGRERVRAHSDSGGSAVEQHLLFPRPNYSARKRASLPPDPISFVPSPPIRTRAVSFDLPHTTHSYPASPIPQEVMRSIYLPLETDSDSSGDSAAMDVFEVEPGSSVDQKRNIFRKDFHNQPPLIPQVTISSDSPSPKAGPTGFDNRNFDMIPNSYPSPTATHKSPETKDNQENLDDLQDSTYFGPGSGPEPSPIHLPLPSRTRPAWSSKSHSLEDRISAGSGDMGIESKPGQLPRRSTPTISTLVGSLGGSSADSGLPGGGDGVKAQGTQTDPPDPRRLRSLVHADRLSFMTSLDDPEFGEDDISAIFRFLDDISMCGSTGVLHSGDGGINQDTPEGRRGRLGQLKRLFHSLESSDDGLQASVCKLLLRMSQIERQLESLNDVKAEISQVLSALQRLDEKIQQPVIGGVQGSGGRWYEAISGVSSFMSQPLTPSEFSEPQPLSTSGHLLPGTSSSSLDWNRWNTPGDPTESSKSLGDSKGAKDGKKDGASRRASKHQNEDKSVSESKHSILSNSAKDWKVSFSRRKDSKSSQRKLGQADQSDSTTNLLSQKPAGMVEQVLNSSLFHQKDGSLTRGLATAKVIDPQLAEGRGRPIWTVDDREARISPLDLQLDHRVRDLFPVKKPAVPAVI</sequence>
<dbReference type="Proteomes" id="UP000283210">
    <property type="component" value="Chromosome 5"/>
</dbReference>
<dbReference type="PANTHER" id="PTHR31530:SF2">
    <property type="entry name" value="MAJOR INTRINSICALLY DISORDERED NOTCH2-BINDING RECEPTOR 1"/>
    <property type="match status" value="1"/>
</dbReference>
<proteinExistence type="predicted"/>